<dbReference type="Pfam" id="PF13391">
    <property type="entry name" value="HNH_2"/>
    <property type="match status" value="1"/>
</dbReference>
<reference evidence="3" key="1">
    <citation type="submission" date="2023-03" db="EMBL/GenBank/DDBJ databases">
        <title>Massive genome expansion in bonnet fungi (Mycena s.s.) driven by repeated elements and novel gene families across ecological guilds.</title>
        <authorList>
            <consortium name="Lawrence Berkeley National Laboratory"/>
            <person name="Harder C.B."/>
            <person name="Miyauchi S."/>
            <person name="Viragh M."/>
            <person name="Kuo A."/>
            <person name="Thoen E."/>
            <person name="Andreopoulos B."/>
            <person name="Lu D."/>
            <person name="Skrede I."/>
            <person name="Drula E."/>
            <person name="Henrissat B."/>
            <person name="Morin E."/>
            <person name="Kohler A."/>
            <person name="Barry K."/>
            <person name="LaButti K."/>
            <person name="Morin E."/>
            <person name="Salamov A."/>
            <person name="Lipzen A."/>
            <person name="Mereny Z."/>
            <person name="Hegedus B."/>
            <person name="Baldrian P."/>
            <person name="Stursova M."/>
            <person name="Weitz H."/>
            <person name="Taylor A."/>
            <person name="Grigoriev I.V."/>
            <person name="Nagy L.G."/>
            <person name="Martin F."/>
            <person name="Kauserud H."/>
        </authorList>
    </citation>
    <scope>NUCLEOTIDE SEQUENCE</scope>
    <source>
        <strain evidence="3">CBHHK200</strain>
    </source>
</reference>
<name>A0AAD6SWT4_9AGAR</name>
<proteinExistence type="predicted"/>
<evidence type="ECO:0000256" key="1">
    <source>
        <dbReference type="SAM" id="MobiDB-lite"/>
    </source>
</evidence>
<feature type="compositionally biased region" description="Low complexity" evidence="1">
    <location>
        <begin position="387"/>
        <end position="397"/>
    </location>
</feature>
<sequence>MPAPSFMMGLAGLFPDRVHRPAPVDGPNTRSILVFQRFETPAVDFLRIDTTAVEGQPEGGLPYFLVLEMAQILTGNTTGVLFRHDYERYERAAPRLEDMGNLCLTARLHDTVLPGTYFYYAREELADGTFKYRNDYKILPDFRSWQMPSLQRPSPPSVEPVYVDSVEHIDKCCLITGATHHLQAAHVLPKVEGLWLESNIVVMRDVGPEVISSPSNTITLCADLNAHSFDEGEFVIVPCKGRWTLYVVRGNCPDILVAHGAAVDVPERVIEDLMYARLAFNTFGMSKLQRSAPTASDSASQESGKTKKKRPITPSNDSDPGEPPAKKAKWTPSQRGAGSRNAPAGGRGAQQEDATDEEDAMDEEDTMDEDAAPNDDEGAAPNDEDAPSSSSPSSLPGLAGGPTTPPSVLTQFFSQQCPPPWTEKVSRWQEGLGDDDEVTTGAFEGC</sequence>
<protein>
    <recommendedName>
        <fullName evidence="2">HNH nuclease domain-containing protein</fullName>
    </recommendedName>
</protein>
<keyword evidence="4" id="KW-1185">Reference proteome</keyword>
<feature type="domain" description="HNH nuclease" evidence="2">
    <location>
        <begin position="173"/>
        <end position="237"/>
    </location>
</feature>
<feature type="compositionally biased region" description="Polar residues" evidence="1">
    <location>
        <begin position="291"/>
        <end position="303"/>
    </location>
</feature>
<evidence type="ECO:0000313" key="3">
    <source>
        <dbReference type="EMBL" id="KAJ7035506.1"/>
    </source>
</evidence>
<evidence type="ECO:0000313" key="4">
    <source>
        <dbReference type="Proteomes" id="UP001218188"/>
    </source>
</evidence>
<comment type="caution">
    <text evidence="3">The sequence shown here is derived from an EMBL/GenBank/DDBJ whole genome shotgun (WGS) entry which is preliminary data.</text>
</comment>
<accession>A0AAD6SWT4</accession>
<dbReference type="EMBL" id="JARJCM010000049">
    <property type="protein sequence ID" value="KAJ7035506.1"/>
    <property type="molecule type" value="Genomic_DNA"/>
</dbReference>
<dbReference type="InterPro" id="IPR003615">
    <property type="entry name" value="HNH_nuc"/>
</dbReference>
<dbReference type="AlphaFoldDB" id="A0AAD6SWT4"/>
<gene>
    <name evidence="3" type="ORF">C8F04DRAFT_1342368</name>
</gene>
<organism evidence="3 4">
    <name type="scientific">Mycena alexandri</name>
    <dbReference type="NCBI Taxonomy" id="1745969"/>
    <lineage>
        <taxon>Eukaryota</taxon>
        <taxon>Fungi</taxon>
        <taxon>Dikarya</taxon>
        <taxon>Basidiomycota</taxon>
        <taxon>Agaricomycotina</taxon>
        <taxon>Agaricomycetes</taxon>
        <taxon>Agaricomycetidae</taxon>
        <taxon>Agaricales</taxon>
        <taxon>Marasmiineae</taxon>
        <taxon>Mycenaceae</taxon>
        <taxon>Mycena</taxon>
    </lineage>
</organism>
<feature type="region of interest" description="Disordered" evidence="1">
    <location>
        <begin position="291"/>
        <end position="423"/>
    </location>
</feature>
<evidence type="ECO:0000259" key="2">
    <source>
        <dbReference type="Pfam" id="PF13391"/>
    </source>
</evidence>
<dbReference type="Proteomes" id="UP001218188">
    <property type="component" value="Unassembled WGS sequence"/>
</dbReference>
<feature type="compositionally biased region" description="Acidic residues" evidence="1">
    <location>
        <begin position="353"/>
        <end position="386"/>
    </location>
</feature>
<feature type="compositionally biased region" description="Polar residues" evidence="1">
    <location>
        <begin position="407"/>
        <end position="416"/>
    </location>
</feature>